<dbReference type="InterPro" id="IPR057436">
    <property type="entry name" value="5TMH_Lnb"/>
</dbReference>
<feature type="transmembrane region" description="Helical" evidence="1">
    <location>
        <begin position="286"/>
        <end position="303"/>
    </location>
</feature>
<gene>
    <name evidence="4" type="ORF">RF683_07640</name>
</gene>
<keyword evidence="1" id="KW-0472">Membrane</keyword>
<feature type="transmembrane region" description="Helical" evidence="1">
    <location>
        <begin position="315"/>
        <end position="333"/>
    </location>
</feature>
<dbReference type="InterPro" id="IPR025178">
    <property type="entry name" value="Lnb_N"/>
</dbReference>
<evidence type="ECO:0000259" key="2">
    <source>
        <dbReference type="Pfam" id="PF13387"/>
    </source>
</evidence>
<accession>A0ABY9R7X0</accession>
<feature type="transmembrane region" description="Helical" evidence="1">
    <location>
        <begin position="234"/>
        <end position="253"/>
    </location>
</feature>
<protein>
    <submittedName>
        <fullName evidence="4">DUF4105 domain-containing protein</fullName>
    </submittedName>
</protein>
<feature type="domain" description="Lnb N-terminal periplasmic" evidence="2">
    <location>
        <begin position="26"/>
        <end position="161"/>
    </location>
</feature>
<keyword evidence="1" id="KW-0812">Transmembrane</keyword>
<feature type="transmembrane region" description="Helical" evidence="1">
    <location>
        <begin position="260"/>
        <end position="280"/>
    </location>
</feature>
<keyword evidence="1" id="KW-1133">Transmembrane helix</keyword>
<evidence type="ECO:0000313" key="5">
    <source>
        <dbReference type="Proteomes" id="UP001180481"/>
    </source>
</evidence>
<dbReference type="Proteomes" id="UP001180481">
    <property type="component" value="Chromosome"/>
</dbReference>
<dbReference type="RefSeq" id="WP_309531735.1">
    <property type="nucleotide sequence ID" value="NZ_CP133721.1"/>
</dbReference>
<proteinExistence type="predicted"/>
<reference evidence="4" key="1">
    <citation type="submission" date="2023-09" db="EMBL/GenBank/DDBJ databases">
        <title>Flavobacterium sp. 20NA77.7 isolated from freshwater.</title>
        <authorList>
            <person name="Le V."/>
            <person name="Ko S.-R."/>
            <person name="Ahn C.-Y."/>
            <person name="Oh H.-M."/>
        </authorList>
    </citation>
    <scope>NUCLEOTIDE SEQUENCE</scope>
    <source>
        <strain evidence="4">20NA77.7</strain>
    </source>
</reference>
<sequence>MIKKILFFFIIILNLGQAQRLSNEAKVSIITCGTAPVSYAMYGHTGIRIQDLTQQIDVVYNYGAFDFTTPHFTLKFIKGNLQYFVTRENYFDFEYNYQIDNRSIYEQELVLTTNQKQQLFDELNQSLTSEERFYTYKFIDQNCTTMVVDKINKIIGSEQLKTSQTTLNYREILYPYMSDFYQKLGIQLIFGTKVDASATRLFLPFELKKVLENNRKLSLPTRIIFEAKPSPSSFSFFNSIYSLLVLILVVIVLNKQWIQISYFTLAGLLGVFFCVVGLFSLHEEVLWNYNILLFNPLLLLYAWYLKQKKEEKIHFIGKIYLFFLLLYCILLVPKIQFEIIWPILVLHAWWTITPFVKTKN</sequence>
<feature type="domain" description="Lnb-like transmembrane" evidence="3">
    <location>
        <begin position="247"/>
        <end position="344"/>
    </location>
</feature>
<dbReference type="Pfam" id="PF13387">
    <property type="entry name" value="Lnb_N"/>
    <property type="match status" value="1"/>
</dbReference>
<evidence type="ECO:0000259" key="3">
    <source>
        <dbReference type="Pfam" id="PF25221"/>
    </source>
</evidence>
<dbReference type="Pfam" id="PF25221">
    <property type="entry name" value="5TMH_Lnb"/>
    <property type="match status" value="1"/>
</dbReference>
<organism evidence="4 5">
    <name type="scientific">Flavobacterium nakdongensis</name>
    <dbReference type="NCBI Taxonomy" id="3073563"/>
    <lineage>
        <taxon>Bacteria</taxon>
        <taxon>Pseudomonadati</taxon>
        <taxon>Bacteroidota</taxon>
        <taxon>Flavobacteriia</taxon>
        <taxon>Flavobacteriales</taxon>
        <taxon>Flavobacteriaceae</taxon>
        <taxon>Flavobacterium</taxon>
    </lineage>
</organism>
<dbReference type="EMBL" id="CP133721">
    <property type="protein sequence ID" value="WMW77360.1"/>
    <property type="molecule type" value="Genomic_DNA"/>
</dbReference>
<evidence type="ECO:0000256" key="1">
    <source>
        <dbReference type="SAM" id="Phobius"/>
    </source>
</evidence>
<keyword evidence="5" id="KW-1185">Reference proteome</keyword>
<evidence type="ECO:0000313" key="4">
    <source>
        <dbReference type="EMBL" id="WMW77360.1"/>
    </source>
</evidence>
<name>A0ABY9R7X0_9FLAO</name>